<dbReference type="AlphaFoldDB" id="A0A645J2Q5"/>
<protein>
    <submittedName>
        <fullName evidence="1">Uncharacterized protein</fullName>
    </submittedName>
</protein>
<gene>
    <name evidence="1" type="ORF">SDC9_205654</name>
</gene>
<proteinExistence type="predicted"/>
<evidence type="ECO:0000313" key="1">
    <source>
        <dbReference type="EMBL" id="MPN57958.1"/>
    </source>
</evidence>
<sequence>MAGIAVAALDFAYLLGALGATVEQIEQVGVDGVDFAAYRAEFLLQIVVHDREPQPRRAWKSRM</sequence>
<organism evidence="1">
    <name type="scientific">bioreactor metagenome</name>
    <dbReference type="NCBI Taxonomy" id="1076179"/>
    <lineage>
        <taxon>unclassified sequences</taxon>
        <taxon>metagenomes</taxon>
        <taxon>ecological metagenomes</taxon>
    </lineage>
</organism>
<accession>A0A645J2Q5</accession>
<dbReference type="EMBL" id="VSSQ01130144">
    <property type="protein sequence ID" value="MPN57958.1"/>
    <property type="molecule type" value="Genomic_DNA"/>
</dbReference>
<name>A0A645J2Q5_9ZZZZ</name>
<comment type="caution">
    <text evidence="1">The sequence shown here is derived from an EMBL/GenBank/DDBJ whole genome shotgun (WGS) entry which is preliminary data.</text>
</comment>
<reference evidence="1" key="1">
    <citation type="submission" date="2019-08" db="EMBL/GenBank/DDBJ databases">
        <authorList>
            <person name="Kucharzyk K."/>
            <person name="Murdoch R.W."/>
            <person name="Higgins S."/>
            <person name="Loffler F."/>
        </authorList>
    </citation>
    <scope>NUCLEOTIDE SEQUENCE</scope>
</reference>